<dbReference type="OrthoDB" id="5814528at2759"/>
<evidence type="ECO:0000313" key="1">
    <source>
        <dbReference type="EMBL" id="VDO96720.1"/>
    </source>
</evidence>
<name>A0A183FY84_HELPZ</name>
<organism evidence="2 3">
    <name type="scientific">Heligmosomoides polygyrus</name>
    <name type="common">Parasitic roundworm</name>
    <dbReference type="NCBI Taxonomy" id="6339"/>
    <lineage>
        <taxon>Eukaryota</taxon>
        <taxon>Metazoa</taxon>
        <taxon>Ecdysozoa</taxon>
        <taxon>Nematoda</taxon>
        <taxon>Chromadorea</taxon>
        <taxon>Rhabditida</taxon>
        <taxon>Rhabditina</taxon>
        <taxon>Rhabditomorpha</taxon>
        <taxon>Strongyloidea</taxon>
        <taxon>Heligmosomidae</taxon>
        <taxon>Heligmosomoides</taxon>
    </lineage>
</organism>
<keyword evidence="2" id="KW-1185">Reference proteome</keyword>
<reference evidence="3" key="2">
    <citation type="submission" date="2019-09" db="UniProtKB">
        <authorList>
            <consortium name="WormBaseParasite"/>
        </authorList>
    </citation>
    <scope>IDENTIFICATION</scope>
</reference>
<gene>
    <name evidence="1" type="ORF">HPBE_LOCUS13586</name>
</gene>
<reference evidence="1 2" key="1">
    <citation type="submission" date="2018-11" db="EMBL/GenBank/DDBJ databases">
        <authorList>
            <consortium name="Pathogen Informatics"/>
        </authorList>
    </citation>
    <scope>NUCLEOTIDE SEQUENCE [LARGE SCALE GENOMIC DNA]</scope>
</reference>
<accession>A0A3P7ZAQ8</accession>
<accession>A0A183FY84</accession>
<proteinExistence type="predicted"/>
<dbReference type="WBParaSite" id="HPBE_0001358501-mRNA-1">
    <property type="protein sequence ID" value="HPBE_0001358501-mRNA-1"/>
    <property type="gene ID" value="HPBE_0001358501"/>
</dbReference>
<protein>
    <submittedName>
        <fullName evidence="3">Sushi domain-containing protein</fullName>
    </submittedName>
</protein>
<dbReference type="EMBL" id="UZAH01027984">
    <property type="protein sequence ID" value="VDO96720.1"/>
    <property type="molecule type" value="Genomic_DNA"/>
</dbReference>
<evidence type="ECO:0000313" key="2">
    <source>
        <dbReference type="Proteomes" id="UP000050761"/>
    </source>
</evidence>
<sequence>MFSKGKPVTKATCIDGAYRISGKAASQVVCGTLCDACAPLLKTSLTCPEGDTCTTVSVREGQCSEAFCPTGSTLTANGGVTVDSPTCNGQSQWVDSAGTVFTAAQCESPCCVPPP</sequence>
<dbReference type="AlphaFoldDB" id="A0A183FY84"/>
<dbReference type="Proteomes" id="UP000050761">
    <property type="component" value="Unassembled WGS sequence"/>
</dbReference>
<evidence type="ECO:0000313" key="3">
    <source>
        <dbReference type="WBParaSite" id="HPBE_0001358501-mRNA-1"/>
    </source>
</evidence>